<dbReference type="InterPro" id="IPR006175">
    <property type="entry name" value="YjgF/YER057c/UK114"/>
</dbReference>
<reference evidence="1 4" key="3">
    <citation type="submission" date="2019-07" db="EMBL/GenBank/DDBJ databases">
        <title>Complete Genome Sequence of Leptotrichia wadei Strain JMUB3933.</title>
        <authorList>
            <person name="Watanabe S."/>
            <person name="Cui L."/>
        </authorList>
    </citation>
    <scope>NUCLEOTIDE SEQUENCE [LARGE SCALE GENOMIC DNA]</scope>
    <source>
        <strain evidence="1 4">JMUB3933</strain>
    </source>
</reference>
<dbReference type="InterPro" id="IPR035959">
    <property type="entry name" value="RutC-like_sf"/>
</dbReference>
<reference evidence="2" key="2">
    <citation type="submission" date="2016-01" db="EMBL/GenBank/DDBJ databases">
        <authorList>
            <person name="Oliw E.H."/>
        </authorList>
    </citation>
    <scope>NUCLEOTIDE SEQUENCE [LARGE SCALE GENOMIC DNA]</scope>
    <source>
        <strain evidence="2">KA00185</strain>
    </source>
</reference>
<evidence type="ECO:0000313" key="2">
    <source>
        <dbReference type="EMBL" id="KXB68625.1"/>
    </source>
</evidence>
<dbReference type="Proteomes" id="UP000070483">
    <property type="component" value="Unassembled WGS sequence"/>
</dbReference>
<dbReference type="Proteomes" id="UP000321397">
    <property type="component" value="Chromosome"/>
</dbReference>
<evidence type="ECO:0000313" key="4">
    <source>
        <dbReference type="Proteomes" id="UP000321397"/>
    </source>
</evidence>
<dbReference type="PATRIC" id="fig|157687.3.peg.719"/>
<name>A0A134ALQ2_9FUSO</name>
<dbReference type="STRING" id="157687.HMPREF3180_00720"/>
<accession>A0A134ALQ2</accession>
<organism evidence="2 3">
    <name type="scientific">Leptotrichia wadei</name>
    <dbReference type="NCBI Taxonomy" id="157687"/>
    <lineage>
        <taxon>Bacteria</taxon>
        <taxon>Fusobacteriati</taxon>
        <taxon>Fusobacteriota</taxon>
        <taxon>Fusobacteriia</taxon>
        <taxon>Fusobacteriales</taxon>
        <taxon>Leptotrichiaceae</taxon>
        <taxon>Leptotrichia</taxon>
    </lineage>
</organism>
<dbReference type="Gene3D" id="3.30.1330.40">
    <property type="entry name" value="RutC-like"/>
    <property type="match status" value="1"/>
</dbReference>
<proteinExistence type="predicted"/>
<dbReference type="Pfam" id="PF01042">
    <property type="entry name" value="Ribonuc_L-PSP"/>
    <property type="match status" value="1"/>
</dbReference>
<evidence type="ECO:0000313" key="3">
    <source>
        <dbReference type="Proteomes" id="UP000070483"/>
    </source>
</evidence>
<dbReference type="EMBL" id="AP019834">
    <property type="protein sequence ID" value="BBM46998.1"/>
    <property type="molecule type" value="Genomic_DNA"/>
</dbReference>
<dbReference type="AlphaFoldDB" id="A0A134ALQ2"/>
<dbReference type="SUPFAM" id="SSF55298">
    <property type="entry name" value="YjgF-like"/>
    <property type="match status" value="1"/>
</dbReference>
<dbReference type="PANTHER" id="PTHR43857">
    <property type="entry name" value="BLR7761 PROTEIN"/>
    <property type="match status" value="1"/>
</dbReference>
<evidence type="ECO:0000313" key="1">
    <source>
        <dbReference type="EMBL" id="BBM46998.1"/>
    </source>
</evidence>
<dbReference type="PANTHER" id="PTHR43857:SF1">
    <property type="entry name" value="YJGH FAMILY PROTEIN"/>
    <property type="match status" value="1"/>
</dbReference>
<gene>
    <name evidence="2" type="ORF">HMPREF3180_00720</name>
    <name evidence="1" type="ORF">JMUB3933_0498</name>
</gene>
<keyword evidence="3" id="KW-1185">Reference proteome</keyword>
<dbReference type="EMBL" id="LSDD01000043">
    <property type="protein sequence ID" value="KXB68625.1"/>
    <property type="molecule type" value="Genomic_DNA"/>
</dbReference>
<protein>
    <submittedName>
        <fullName evidence="1">Endoribonuclease L-PSP</fullName>
    </submittedName>
</protein>
<sequence>MFVTDISKWEEYGRAYGEFFRDIKPVATMVEVSLLIDKELMIEIEVSAVVD</sequence>
<reference evidence="3" key="1">
    <citation type="submission" date="2016-01" db="EMBL/GenBank/DDBJ databases">
        <authorList>
            <person name="Mitreva M."/>
            <person name="Pepin K.H."/>
            <person name="Mihindukulasuriya K.A."/>
            <person name="Fulton R."/>
            <person name="Fronick C."/>
            <person name="O'Laughlin M."/>
            <person name="Miner T."/>
            <person name="Herter B."/>
            <person name="Rosa B.A."/>
            <person name="Cordes M."/>
            <person name="Tomlinson C."/>
            <person name="Wollam A."/>
            <person name="Palsikar V.B."/>
            <person name="Mardis E.R."/>
            <person name="Wilson R.K."/>
        </authorList>
    </citation>
    <scope>NUCLEOTIDE SEQUENCE [LARGE SCALE GENOMIC DNA]</scope>
    <source>
        <strain evidence="3">KA00185</strain>
    </source>
</reference>